<dbReference type="RefSeq" id="WP_145243838.1">
    <property type="nucleotide sequence ID" value="NZ_CP036273.1"/>
</dbReference>
<proteinExistence type="predicted"/>
<organism evidence="1 2">
    <name type="scientific">Urbifossiella limnaea</name>
    <dbReference type="NCBI Taxonomy" id="2528023"/>
    <lineage>
        <taxon>Bacteria</taxon>
        <taxon>Pseudomonadati</taxon>
        <taxon>Planctomycetota</taxon>
        <taxon>Planctomycetia</taxon>
        <taxon>Gemmatales</taxon>
        <taxon>Gemmataceae</taxon>
        <taxon>Urbifossiella</taxon>
    </lineage>
</organism>
<name>A0A517Y1G0_9BACT</name>
<keyword evidence="2" id="KW-1185">Reference proteome</keyword>
<protein>
    <submittedName>
        <fullName evidence="1">Uncharacterized protein</fullName>
    </submittedName>
</protein>
<evidence type="ECO:0000313" key="2">
    <source>
        <dbReference type="Proteomes" id="UP000319576"/>
    </source>
</evidence>
<reference evidence="1 2" key="1">
    <citation type="submission" date="2019-02" db="EMBL/GenBank/DDBJ databases">
        <title>Deep-cultivation of Planctomycetes and their phenomic and genomic characterization uncovers novel biology.</title>
        <authorList>
            <person name="Wiegand S."/>
            <person name="Jogler M."/>
            <person name="Boedeker C."/>
            <person name="Pinto D."/>
            <person name="Vollmers J."/>
            <person name="Rivas-Marin E."/>
            <person name="Kohn T."/>
            <person name="Peeters S.H."/>
            <person name="Heuer A."/>
            <person name="Rast P."/>
            <person name="Oberbeckmann S."/>
            <person name="Bunk B."/>
            <person name="Jeske O."/>
            <person name="Meyerdierks A."/>
            <person name="Storesund J.E."/>
            <person name="Kallscheuer N."/>
            <person name="Luecker S."/>
            <person name="Lage O.M."/>
            <person name="Pohl T."/>
            <person name="Merkel B.J."/>
            <person name="Hornburger P."/>
            <person name="Mueller R.-W."/>
            <person name="Bruemmer F."/>
            <person name="Labrenz M."/>
            <person name="Spormann A.M."/>
            <person name="Op den Camp H."/>
            <person name="Overmann J."/>
            <person name="Amann R."/>
            <person name="Jetten M.S.M."/>
            <person name="Mascher T."/>
            <person name="Medema M.H."/>
            <person name="Devos D.P."/>
            <person name="Kaster A.-K."/>
            <person name="Ovreas L."/>
            <person name="Rohde M."/>
            <person name="Galperin M.Y."/>
            <person name="Jogler C."/>
        </authorList>
    </citation>
    <scope>NUCLEOTIDE SEQUENCE [LARGE SCALE GENOMIC DNA]</scope>
    <source>
        <strain evidence="1 2">ETA_A1</strain>
    </source>
</reference>
<dbReference type="EMBL" id="CP036273">
    <property type="protein sequence ID" value="QDU23606.1"/>
    <property type="molecule type" value="Genomic_DNA"/>
</dbReference>
<gene>
    <name evidence="1" type="ORF">ETAA1_56100</name>
</gene>
<dbReference type="Proteomes" id="UP000319576">
    <property type="component" value="Chromosome"/>
</dbReference>
<sequence>MVTRHARLSRLRAALDAVVAVAAAPPTEVWLPVKDGGTEVPGRYPMPGGKAVLVLYADDDSAATEEPA</sequence>
<dbReference type="KEGG" id="uli:ETAA1_56100"/>
<dbReference type="AlphaFoldDB" id="A0A517Y1G0"/>
<evidence type="ECO:0000313" key="1">
    <source>
        <dbReference type="EMBL" id="QDU23606.1"/>
    </source>
</evidence>
<accession>A0A517Y1G0</accession>